<protein>
    <submittedName>
        <fullName evidence="1">Four helix bundle protein</fullName>
    </submittedName>
</protein>
<dbReference type="CDD" id="cd16377">
    <property type="entry name" value="23S_rRNA_IVP_like"/>
    <property type="match status" value="1"/>
</dbReference>
<name>A0A1V6M0E5_9BACT</name>
<dbReference type="PANTHER" id="PTHR38471">
    <property type="entry name" value="FOUR HELIX BUNDLE PROTEIN"/>
    <property type="match status" value="1"/>
</dbReference>
<organism evidence="1 2">
    <name type="scientific">Candidatus Brocadia sapporoensis</name>
    <dbReference type="NCBI Taxonomy" id="392547"/>
    <lineage>
        <taxon>Bacteria</taxon>
        <taxon>Pseudomonadati</taxon>
        <taxon>Planctomycetota</taxon>
        <taxon>Candidatus Brocadiia</taxon>
        <taxon>Candidatus Brocadiales</taxon>
        <taxon>Candidatus Brocadiaceae</taxon>
        <taxon>Candidatus Brocadia</taxon>
    </lineage>
</organism>
<dbReference type="AlphaFoldDB" id="A0A1V6M0E5"/>
<dbReference type="Gene3D" id="1.20.1440.60">
    <property type="entry name" value="23S rRNA-intervening sequence"/>
    <property type="match status" value="1"/>
</dbReference>
<dbReference type="NCBIfam" id="NF008911">
    <property type="entry name" value="PRK12275.1-2"/>
    <property type="match status" value="1"/>
</dbReference>
<dbReference type="Pfam" id="PF05635">
    <property type="entry name" value="23S_rRNA_IVP"/>
    <property type="match status" value="1"/>
</dbReference>
<sequence>MTTVKSYRDLIVWQKSIALTKKIYAFTQPFPKEEIYGLTSQMRRASVSIACNIAEGQARNSTGEFIQFLGISRGSLAELETLLLLSKEMNFLKEENYQILSADCEEISKLLNALIKSLSTRH</sequence>
<dbReference type="NCBIfam" id="TIGR02436">
    <property type="entry name" value="four helix bundle protein"/>
    <property type="match status" value="1"/>
</dbReference>
<reference evidence="1 2" key="1">
    <citation type="journal article" date="2016" name="Genome Announc.">
        <title>Draft Genome Sequence of the Anaerobic Ammonium-Oxidizing Bacterium 'Candidatus Brocadia sp. 40'.</title>
        <authorList>
            <person name="Ali M."/>
            <person name="Haroon M.F."/>
            <person name="Narita Y."/>
            <person name="Zhang L."/>
            <person name="Rangel Shaw D."/>
            <person name="Okabe S."/>
            <person name="Saikaly P.E."/>
        </authorList>
    </citation>
    <scope>NUCLEOTIDE SEQUENCE [LARGE SCALE GENOMIC DNA]</scope>
    <source>
        <strain evidence="1 2">40</strain>
    </source>
</reference>
<proteinExistence type="predicted"/>
<dbReference type="EMBL" id="MJUW02000073">
    <property type="protein sequence ID" value="OQD45837.1"/>
    <property type="molecule type" value="Genomic_DNA"/>
</dbReference>
<evidence type="ECO:0000313" key="1">
    <source>
        <dbReference type="EMBL" id="OQD45837.1"/>
    </source>
</evidence>
<dbReference type="InterPro" id="IPR012657">
    <property type="entry name" value="23S_rRNA-intervening_sequence"/>
</dbReference>
<keyword evidence="2" id="KW-1185">Reference proteome</keyword>
<comment type="caution">
    <text evidence="1">The sequence shown here is derived from an EMBL/GenBank/DDBJ whole genome shotgun (WGS) entry which is preliminary data.</text>
</comment>
<dbReference type="RefSeq" id="WP_080324898.1">
    <property type="nucleotide sequence ID" value="NZ_MJUW02000073.1"/>
</dbReference>
<dbReference type="InterPro" id="IPR036583">
    <property type="entry name" value="23S_rRNA_IVS_sf"/>
</dbReference>
<dbReference type="SUPFAM" id="SSF158446">
    <property type="entry name" value="IVS-encoded protein-like"/>
    <property type="match status" value="1"/>
</dbReference>
<dbReference type="Proteomes" id="UP000242219">
    <property type="component" value="Unassembled WGS sequence"/>
</dbReference>
<gene>
    <name evidence="1" type="ORF">BIY37_06435</name>
</gene>
<dbReference type="PANTHER" id="PTHR38471:SF2">
    <property type="entry name" value="FOUR HELIX BUNDLE PROTEIN"/>
    <property type="match status" value="1"/>
</dbReference>
<accession>A0A1V6M0E5</accession>
<evidence type="ECO:0000313" key="2">
    <source>
        <dbReference type="Proteomes" id="UP000242219"/>
    </source>
</evidence>